<dbReference type="InterPro" id="IPR036291">
    <property type="entry name" value="NAD(P)-bd_dom_sf"/>
</dbReference>
<dbReference type="Proteomes" id="UP000178606">
    <property type="component" value="Unassembled WGS sequence"/>
</dbReference>
<dbReference type="SUPFAM" id="SSF51735">
    <property type="entry name" value="NAD(P)-binding Rossmann-fold domains"/>
    <property type="match status" value="1"/>
</dbReference>
<dbReference type="GO" id="GO:0005737">
    <property type="term" value="C:cytoplasm"/>
    <property type="evidence" value="ECO:0007669"/>
    <property type="project" value="TreeGrafter"/>
</dbReference>
<sequence length="339" mass="36735">MKPVDVLFLSRNDVVALDLTPDQVVSVVEKALLEHSDGTYEMHPKIGVHPTGTDPANFIHAMPAYLHRLGACGLKWVGGFANNYRHDLPNVTGVQIYNDTDTGIPLAIMDCSHLTGLRTAAVSAIIARRCAVSRPEVLALAGCGFQGSMHLRFMAALIPEIRTVRLRDVREGAMATLKKQAGTYFKGEIVPCRDNESAIRGADIISTCTNGDEQIIEKAWFKEGAFGVGIEGGCAYTAEALHLADKFIVDDIPLARYFDEIGRNRLTADGRPDPEFPGGLPDIHATVGDIVSGKRKGRESDRERIVAIPIGMAICDVALAHLIYQAAVKKGIGQRLNLI</sequence>
<evidence type="ECO:0000313" key="1">
    <source>
        <dbReference type="EMBL" id="OGG45075.1"/>
    </source>
</evidence>
<protein>
    <recommendedName>
        <fullName evidence="3">Ornithine cyclodeaminase</fullName>
    </recommendedName>
</protein>
<dbReference type="EMBL" id="MFKF01000388">
    <property type="protein sequence ID" value="OGG45075.1"/>
    <property type="molecule type" value="Genomic_DNA"/>
</dbReference>
<dbReference type="Gene3D" id="3.40.50.720">
    <property type="entry name" value="NAD(P)-binding Rossmann-like Domain"/>
    <property type="match status" value="1"/>
</dbReference>
<evidence type="ECO:0000313" key="2">
    <source>
        <dbReference type="Proteomes" id="UP000178606"/>
    </source>
</evidence>
<gene>
    <name evidence="1" type="ORF">A3F84_03000</name>
</gene>
<dbReference type="PANTHER" id="PTHR13812">
    <property type="entry name" value="KETIMINE REDUCTASE MU-CRYSTALLIN"/>
    <property type="match status" value="1"/>
</dbReference>
<dbReference type="InterPro" id="IPR023401">
    <property type="entry name" value="ODC_N"/>
</dbReference>
<dbReference type="PANTHER" id="PTHR13812:SF19">
    <property type="entry name" value="KETIMINE REDUCTASE MU-CRYSTALLIN"/>
    <property type="match status" value="1"/>
</dbReference>
<organism evidence="1 2">
    <name type="scientific">Handelsmanbacteria sp. (strain RIFCSPLOWO2_12_FULL_64_10)</name>
    <dbReference type="NCBI Taxonomy" id="1817868"/>
    <lineage>
        <taxon>Bacteria</taxon>
        <taxon>Candidatus Handelsmaniibacteriota</taxon>
    </lineage>
</organism>
<evidence type="ECO:0008006" key="3">
    <source>
        <dbReference type="Google" id="ProtNLM"/>
    </source>
</evidence>
<comment type="caution">
    <text evidence="1">The sequence shown here is derived from an EMBL/GenBank/DDBJ whole genome shotgun (WGS) entry which is preliminary data.</text>
</comment>
<name>A0A1F6C7G0_HANXR</name>
<dbReference type="AlphaFoldDB" id="A0A1F6C7G0"/>
<dbReference type="Gene3D" id="3.30.1780.10">
    <property type="entry name" value="ornithine cyclodeaminase, domain 1"/>
    <property type="match status" value="1"/>
</dbReference>
<accession>A0A1F6C7G0</accession>
<reference evidence="1 2" key="1">
    <citation type="journal article" date="2016" name="Nat. Commun.">
        <title>Thousands of microbial genomes shed light on interconnected biogeochemical processes in an aquifer system.</title>
        <authorList>
            <person name="Anantharaman K."/>
            <person name="Brown C.T."/>
            <person name="Hug L.A."/>
            <person name="Sharon I."/>
            <person name="Castelle C.J."/>
            <person name="Probst A.J."/>
            <person name="Thomas B.C."/>
            <person name="Singh A."/>
            <person name="Wilkins M.J."/>
            <person name="Karaoz U."/>
            <person name="Brodie E.L."/>
            <person name="Williams K.H."/>
            <person name="Hubbard S.S."/>
            <person name="Banfield J.F."/>
        </authorList>
    </citation>
    <scope>NUCLEOTIDE SEQUENCE [LARGE SCALE GENOMIC DNA]</scope>
    <source>
        <strain evidence="2">RIFCSPLOWO2_12_FULL_64_10</strain>
    </source>
</reference>
<dbReference type="PIRSF" id="PIRSF001439">
    <property type="entry name" value="CryM"/>
    <property type="match status" value="1"/>
</dbReference>
<dbReference type="InterPro" id="IPR003462">
    <property type="entry name" value="ODC_Mu_crystall"/>
</dbReference>
<proteinExistence type="predicted"/>
<dbReference type="Pfam" id="PF02423">
    <property type="entry name" value="OCD_Mu_crystall"/>
    <property type="match status" value="1"/>
</dbReference>